<dbReference type="OrthoDB" id="9803892at2"/>
<reference evidence="8 9" key="1">
    <citation type="submission" date="2018-10" db="EMBL/GenBank/DDBJ databases">
        <title>Xanthobacter tagetidis genome sequencing and assembly.</title>
        <authorList>
            <person name="Maclea K.S."/>
            <person name="Goen A.E."/>
            <person name="Fatima S.A."/>
        </authorList>
    </citation>
    <scope>NUCLEOTIDE SEQUENCE [LARGE SCALE GENOMIC DNA]</scope>
    <source>
        <strain evidence="8 9">ATCC 700314</strain>
    </source>
</reference>
<dbReference type="GO" id="GO:0008831">
    <property type="term" value="F:dTDP-4-dehydrorhamnose reductase activity"/>
    <property type="evidence" value="ECO:0007669"/>
    <property type="project" value="UniProtKB-EC"/>
</dbReference>
<comment type="similarity">
    <text evidence="2 6">Belongs to the dTDP-4-dehydrorhamnose reductase family.</text>
</comment>
<evidence type="ECO:0000259" key="7">
    <source>
        <dbReference type="Pfam" id="PF04321"/>
    </source>
</evidence>
<evidence type="ECO:0000256" key="5">
    <source>
        <dbReference type="ARBA" id="ARBA00048200"/>
    </source>
</evidence>
<dbReference type="Gene3D" id="3.90.25.10">
    <property type="entry name" value="UDP-galactose 4-epimerase, domain 1"/>
    <property type="match status" value="1"/>
</dbReference>
<dbReference type="RefSeq" id="WP_121623573.1">
    <property type="nucleotide sequence ID" value="NZ_JACIIW010000001.1"/>
</dbReference>
<dbReference type="CDD" id="cd05254">
    <property type="entry name" value="dTDP_HR_like_SDR_e"/>
    <property type="match status" value="1"/>
</dbReference>
<dbReference type="GO" id="GO:0019305">
    <property type="term" value="P:dTDP-rhamnose biosynthetic process"/>
    <property type="evidence" value="ECO:0007669"/>
    <property type="project" value="UniProtKB-UniPathway"/>
</dbReference>
<keyword evidence="9" id="KW-1185">Reference proteome</keyword>
<dbReference type="Gene3D" id="3.40.50.720">
    <property type="entry name" value="NAD(P)-binding Rossmann-like Domain"/>
    <property type="match status" value="1"/>
</dbReference>
<feature type="domain" description="RmlD-like substrate binding" evidence="7">
    <location>
        <begin position="2"/>
        <end position="289"/>
    </location>
</feature>
<organism evidence="8 9">
    <name type="scientific">Xanthobacter tagetidis</name>
    <dbReference type="NCBI Taxonomy" id="60216"/>
    <lineage>
        <taxon>Bacteria</taxon>
        <taxon>Pseudomonadati</taxon>
        <taxon>Pseudomonadota</taxon>
        <taxon>Alphaproteobacteria</taxon>
        <taxon>Hyphomicrobiales</taxon>
        <taxon>Xanthobacteraceae</taxon>
        <taxon>Xanthobacter</taxon>
    </lineage>
</organism>
<comment type="pathway">
    <text evidence="1 6">Carbohydrate biosynthesis; dTDP-L-rhamnose biosynthesis.</text>
</comment>
<evidence type="ECO:0000256" key="2">
    <source>
        <dbReference type="ARBA" id="ARBA00010944"/>
    </source>
</evidence>
<evidence type="ECO:0000313" key="8">
    <source>
        <dbReference type="EMBL" id="RLP78521.1"/>
    </source>
</evidence>
<keyword evidence="6 8" id="KW-0560">Oxidoreductase</keyword>
<name>A0A3L7AFU2_9HYPH</name>
<evidence type="ECO:0000256" key="3">
    <source>
        <dbReference type="ARBA" id="ARBA00012929"/>
    </source>
</evidence>
<comment type="caution">
    <text evidence="8">The sequence shown here is derived from an EMBL/GenBank/DDBJ whole genome shotgun (WGS) entry which is preliminary data.</text>
</comment>
<dbReference type="PANTHER" id="PTHR10491">
    <property type="entry name" value="DTDP-4-DEHYDRORHAMNOSE REDUCTASE"/>
    <property type="match status" value="1"/>
</dbReference>
<evidence type="ECO:0000256" key="6">
    <source>
        <dbReference type="RuleBase" id="RU364082"/>
    </source>
</evidence>
<dbReference type="SUPFAM" id="SSF51735">
    <property type="entry name" value="NAD(P)-binding Rossmann-fold domains"/>
    <property type="match status" value="1"/>
</dbReference>
<comment type="catalytic activity">
    <reaction evidence="5 6">
        <text>dTDP-beta-L-rhamnose + NADP(+) = dTDP-4-dehydro-beta-L-rhamnose + NADPH + H(+)</text>
        <dbReference type="Rhea" id="RHEA:21796"/>
        <dbReference type="ChEBI" id="CHEBI:15378"/>
        <dbReference type="ChEBI" id="CHEBI:57510"/>
        <dbReference type="ChEBI" id="CHEBI:57783"/>
        <dbReference type="ChEBI" id="CHEBI:58349"/>
        <dbReference type="ChEBI" id="CHEBI:62830"/>
        <dbReference type="EC" id="1.1.1.133"/>
    </reaction>
</comment>
<dbReference type="InterPro" id="IPR005913">
    <property type="entry name" value="dTDP_dehydrorham_reduct"/>
</dbReference>
<evidence type="ECO:0000256" key="1">
    <source>
        <dbReference type="ARBA" id="ARBA00004781"/>
    </source>
</evidence>
<dbReference type="Pfam" id="PF04321">
    <property type="entry name" value="RmlD_sub_bind"/>
    <property type="match status" value="1"/>
</dbReference>
<comment type="function">
    <text evidence="6">Catalyzes the reduction of dTDP-6-deoxy-L-lyxo-4-hexulose to yield dTDP-L-rhamnose.</text>
</comment>
<proteinExistence type="inferred from homology"/>
<evidence type="ECO:0000256" key="4">
    <source>
        <dbReference type="ARBA" id="ARBA00017099"/>
    </source>
</evidence>
<dbReference type="PANTHER" id="PTHR10491:SF4">
    <property type="entry name" value="METHIONINE ADENOSYLTRANSFERASE 2 SUBUNIT BETA"/>
    <property type="match status" value="1"/>
</dbReference>
<dbReference type="InterPro" id="IPR036291">
    <property type="entry name" value="NAD(P)-bd_dom_sf"/>
</dbReference>
<comment type="cofactor">
    <cofactor evidence="6">
        <name>Mg(2+)</name>
        <dbReference type="ChEBI" id="CHEBI:18420"/>
    </cofactor>
    <text evidence="6">Binds 1 Mg(2+) ion per monomer.</text>
</comment>
<dbReference type="Proteomes" id="UP000269692">
    <property type="component" value="Unassembled WGS sequence"/>
</dbReference>
<dbReference type="EC" id="1.1.1.133" evidence="3 6"/>
<dbReference type="InterPro" id="IPR029903">
    <property type="entry name" value="RmlD-like-bd"/>
</dbReference>
<dbReference type="AlphaFoldDB" id="A0A3L7AFU2"/>
<dbReference type="UniPathway" id="UPA00124"/>
<protein>
    <recommendedName>
        <fullName evidence="4 6">dTDP-4-dehydrorhamnose reductase</fullName>
        <ecNumber evidence="3 6">1.1.1.133</ecNumber>
    </recommendedName>
</protein>
<keyword evidence="6" id="KW-0521">NADP</keyword>
<sequence>MMRILLFGAGGQLGREICGLAGARGLDLVALDRAAIDVCDPVAVARALEAHRPNAVINAAAYTAVDKAESEPELAARANAFAPGHMAERCARYRTPLVHVSTDYVFDGTKQGAYVEADPVAPLGVYGRTKAAGEAAVRAATERHVIVRTSWVYGPYGNNFLKTMLRLAGERDRLTVVADQRGCPTATRDLAEALLAAAEAAAKGEARFGTYHFAGTGATTWHGFASAIVAAAAAHTGRSPEVAPITTAEYPTPARRPRNSELSSALFERTFGYKAAPWPERAREVVDQLLGATAAGTRTEEAK</sequence>
<dbReference type="EMBL" id="RCTF01000008">
    <property type="protein sequence ID" value="RLP78521.1"/>
    <property type="molecule type" value="Genomic_DNA"/>
</dbReference>
<dbReference type="NCBIfam" id="TIGR01214">
    <property type="entry name" value="rmlD"/>
    <property type="match status" value="1"/>
</dbReference>
<evidence type="ECO:0000313" key="9">
    <source>
        <dbReference type="Proteomes" id="UP000269692"/>
    </source>
</evidence>
<accession>A0A3L7AFU2</accession>
<gene>
    <name evidence="8" type="primary">rfbD</name>
    <name evidence="8" type="ORF">D9R14_12040</name>
</gene>
<dbReference type="FunFam" id="3.40.50.720:FF:000159">
    <property type="entry name" value="dTDP-4-dehydrorhamnose reductase"/>
    <property type="match status" value="1"/>
</dbReference>